<name>A0A2G9UNT6_TELCI</name>
<gene>
    <name evidence="1" type="ORF">TELCIR_06148</name>
</gene>
<sequence>MHAPTQNDINQRRMFIGATLAAVAHYYDCALEEKAARMDICKIIPPRERFRLRGRNYAYIETPLLQFRPILSPADALLAMANAKTPGVGCVVDLCRFANDTNLQTRRKYWAVVCLYTKPHVKKCKPFYTKGKPCSMCPCGYRCEKKTKLCKKRNWKK</sequence>
<proteinExistence type="predicted"/>
<dbReference type="InterPro" id="IPR035940">
    <property type="entry name" value="CAP_sf"/>
</dbReference>
<evidence type="ECO:0008006" key="3">
    <source>
        <dbReference type="Google" id="ProtNLM"/>
    </source>
</evidence>
<dbReference type="Proteomes" id="UP000230423">
    <property type="component" value="Unassembled WGS sequence"/>
</dbReference>
<dbReference type="AlphaFoldDB" id="A0A2G9UNT6"/>
<reference evidence="1 2" key="1">
    <citation type="submission" date="2015-09" db="EMBL/GenBank/DDBJ databases">
        <title>Draft genome of the parasitic nematode Teladorsagia circumcincta isolate WARC Sus (inbred).</title>
        <authorList>
            <person name="Mitreva M."/>
        </authorList>
    </citation>
    <scope>NUCLEOTIDE SEQUENCE [LARGE SCALE GENOMIC DNA]</scope>
    <source>
        <strain evidence="1 2">S</strain>
    </source>
</reference>
<accession>A0A2G9UNT6</accession>
<protein>
    <recommendedName>
        <fullName evidence="3">SCP domain-containing protein</fullName>
    </recommendedName>
</protein>
<dbReference type="EMBL" id="KZ345810">
    <property type="protein sequence ID" value="PIO71934.1"/>
    <property type="molecule type" value="Genomic_DNA"/>
</dbReference>
<keyword evidence="2" id="KW-1185">Reference proteome</keyword>
<evidence type="ECO:0000313" key="1">
    <source>
        <dbReference type="EMBL" id="PIO71934.1"/>
    </source>
</evidence>
<dbReference type="Gene3D" id="3.40.33.10">
    <property type="entry name" value="CAP"/>
    <property type="match status" value="1"/>
</dbReference>
<evidence type="ECO:0000313" key="2">
    <source>
        <dbReference type="Proteomes" id="UP000230423"/>
    </source>
</evidence>
<organism evidence="1 2">
    <name type="scientific">Teladorsagia circumcincta</name>
    <name type="common">Brown stomach worm</name>
    <name type="synonym">Ostertagia circumcincta</name>
    <dbReference type="NCBI Taxonomy" id="45464"/>
    <lineage>
        <taxon>Eukaryota</taxon>
        <taxon>Metazoa</taxon>
        <taxon>Ecdysozoa</taxon>
        <taxon>Nematoda</taxon>
        <taxon>Chromadorea</taxon>
        <taxon>Rhabditida</taxon>
        <taxon>Rhabditina</taxon>
        <taxon>Rhabditomorpha</taxon>
        <taxon>Strongyloidea</taxon>
        <taxon>Trichostrongylidae</taxon>
        <taxon>Teladorsagia</taxon>
    </lineage>
</organism>